<evidence type="ECO:0000259" key="8">
    <source>
        <dbReference type="Pfam" id="PF02347"/>
    </source>
</evidence>
<dbReference type="OrthoDB" id="6537869at2759"/>
<comment type="caution">
    <text evidence="10">The sequence shown here is derived from an EMBL/GenBank/DDBJ whole genome shotgun (WGS) entry which is preliminary data.</text>
</comment>
<comment type="subunit">
    <text evidence="7">The glycine cleavage system is composed of four proteins: P, T, L and H.</text>
</comment>
<keyword evidence="10" id="KW-0808">Transferase</keyword>
<keyword evidence="4 7" id="KW-0560">Oxidoreductase</keyword>
<dbReference type="GO" id="GO:0016594">
    <property type="term" value="F:glycine binding"/>
    <property type="evidence" value="ECO:0007669"/>
    <property type="project" value="TreeGrafter"/>
</dbReference>
<dbReference type="Proteomes" id="UP000054937">
    <property type="component" value="Unassembled WGS sequence"/>
</dbReference>
<dbReference type="Pfam" id="PF02347">
    <property type="entry name" value="GDC-P"/>
    <property type="match status" value="1"/>
</dbReference>
<evidence type="ECO:0000256" key="1">
    <source>
        <dbReference type="ARBA" id="ARBA00001933"/>
    </source>
</evidence>
<dbReference type="EC" id="1.4.4.2" evidence="7"/>
<keyword evidence="3 6" id="KW-0663">Pyridoxal phosphate</keyword>
<comment type="cofactor">
    <cofactor evidence="1 6 7">
        <name>pyridoxal 5'-phosphate</name>
        <dbReference type="ChEBI" id="CHEBI:597326"/>
    </cofactor>
</comment>
<dbReference type="SUPFAM" id="SSF53383">
    <property type="entry name" value="PLP-dependent transferases"/>
    <property type="match status" value="2"/>
</dbReference>
<evidence type="ECO:0000256" key="4">
    <source>
        <dbReference type="ARBA" id="ARBA00023002"/>
    </source>
</evidence>
<comment type="catalytic activity">
    <reaction evidence="5 7">
        <text>N(6)-[(R)-lipoyl]-L-lysyl-[glycine-cleavage complex H protein] + glycine + H(+) = N(6)-[(R)-S(8)-aminomethyldihydrolipoyl]-L-lysyl-[glycine-cleavage complex H protein] + CO2</text>
        <dbReference type="Rhea" id="RHEA:24304"/>
        <dbReference type="Rhea" id="RHEA-COMP:10494"/>
        <dbReference type="Rhea" id="RHEA-COMP:10495"/>
        <dbReference type="ChEBI" id="CHEBI:15378"/>
        <dbReference type="ChEBI" id="CHEBI:16526"/>
        <dbReference type="ChEBI" id="CHEBI:57305"/>
        <dbReference type="ChEBI" id="CHEBI:83099"/>
        <dbReference type="ChEBI" id="CHEBI:83143"/>
        <dbReference type="EC" id="1.4.4.2"/>
    </reaction>
</comment>
<dbReference type="NCBIfam" id="TIGR00461">
    <property type="entry name" value="gcvP"/>
    <property type="match status" value="1"/>
</dbReference>
<dbReference type="GO" id="GO:0005960">
    <property type="term" value="C:glycine cleavage complex"/>
    <property type="evidence" value="ECO:0007669"/>
    <property type="project" value="TreeGrafter"/>
</dbReference>
<dbReference type="PANTHER" id="PTHR11773">
    <property type="entry name" value="GLYCINE DEHYDROGENASE, DECARBOXYLATING"/>
    <property type="match status" value="1"/>
</dbReference>
<comment type="similarity">
    <text evidence="2 7">Belongs to the GcvP family.</text>
</comment>
<dbReference type="Gene3D" id="3.40.640.10">
    <property type="entry name" value="Type I PLP-dependent aspartate aminotransferase-like (Major domain)"/>
    <property type="match status" value="2"/>
</dbReference>
<comment type="function">
    <text evidence="7">The glycine cleavage system catalyzes the degradation of glycine.</text>
</comment>
<dbReference type="EMBL" id="LDAU01000195">
    <property type="protein sequence ID" value="KRX00109.1"/>
    <property type="molecule type" value="Genomic_DNA"/>
</dbReference>
<feature type="domain" description="Glycine cleavage system P-protein N-terminal" evidence="8">
    <location>
        <begin position="53"/>
        <end position="491"/>
    </location>
</feature>
<dbReference type="Gene3D" id="3.90.1150.10">
    <property type="entry name" value="Aspartate Aminotransferase, domain 1"/>
    <property type="match status" value="2"/>
</dbReference>
<dbReference type="InterPro" id="IPR003437">
    <property type="entry name" value="GcvP"/>
</dbReference>
<dbReference type="GO" id="GO:0019464">
    <property type="term" value="P:glycine decarboxylation via glycine cleavage system"/>
    <property type="evidence" value="ECO:0007669"/>
    <property type="project" value="TreeGrafter"/>
</dbReference>
<dbReference type="GO" id="GO:0005739">
    <property type="term" value="C:mitochondrion"/>
    <property type="evidence" value="ECO:0007669"/>
    <property type="project" value="UniProtKB-SubCell"/>
</dbReference>
<feature type="domain" description="Glycine dehydrogenase C-terminal" evidence="9">
    <location>
        <begin position="825"/>
        <end position="944"/>
    </location>
</feature>
<evidence type="ECO:0000256" key="3">
    <source>
        <dbReference type="ARBA" id="ARBA00022898"/>
    </source>
</evidence>
<dbReference type="FunFam" id="3.40.640.10:FF:000007">
    <property type="entry name" value="glycine dehydrogenase (Decarboxylating), mitochondrial"/>
    <property type="match status" value="1"/>
</dbReference>
<keyword evidence="7" id="KW-0496">Mitochondrion</keyword>
<dbReference type="InterPro" id="IPR015422">
    <property type="entry name" value="PyrdxlP-dep_Trfase_small"/>
</dbReference>
<evidence type="ECO:0000313" key="10">
    <source>
        <dbReference type="EMBL" id="KRX00109.1"/>
    </source>
</evidence>
<feature type="modified residue" description="N6-(pyridoxal phosphate)lysine" evidence="6">
    <location>
        <position position="752"/>
    </location>
</feature>
<proteinExistence type="inferred from homology"/>
<gene>
    <name evidence="10" type="ORF">PPERSA_07216</name>
</gene>
<evidence type="ECO:0000256" key="6">
    <source>
        <dbReference type="PIRSR" id="PIRSR603437-50"/>
    </source>
</evidence>
<keyword evidence="11" id="KW-1185">Reference proteome</keyword>
<evidence type="ECO:0000256" key="7">
    <source>
        <dbReference type="RuleBase" id="RU364056"/>
    </source>
</evidence>
<evidence type="ECO:0000256" key="2">
    <source>
        <dbReference type="ARBA" id="ARBA00010756"/>
    </source>
</evidence>
<dbReference type="GO" id="GO:0004375">
    <property type="term" value="F:glycine dehydrogenase (decarboxylating) activity"/>
    <property type="evidence" value="ECO:0007669"/>
    <property type="project" value="UniProtKB-UniRule"/>
</dbReference>
<dbReference type="PANTHER" id="PTHR11773:SF1">
    <property type="entry name" value="GLYCINE DEHYDROGENASE (DECARBOXYLATING), MITOCHONDRIAL"/>
    <property type="match status" value="1"/>
</dbReference>
<dbReference type="FunFam" id="3.40.640.10:FF:000005">
    <property type="entry name" value="Glycine dehydrogenase (decarboxylating), mitochondrial"/>
    <property type="match status" value="1"/>
</dbReference>
<evidence type="ECO:0000259" key="9">
    <source>
        <dbReference type="Pfam" id="PF21478"/>
    </source>
</evidence>
<name>A0A0V0QD18_PSEPJ</name>
<dbReference type="InterPro" id="IPR015424">
    <property type="entry name" value="PyrdxlP-dep_Trfase"/>
</dbReference>
<dbReference type="InParanoid" id="A0A0V0QD18"/>
<dbReference type="InterPro" id="IPR049315">
    <property type="entry name" value="GDC-P_N"/>
</dbReference>
<accession>A0A0V0QD18</accession>
<dbReference type="InterPro" id="IPR020581">
    <property type="entry name" value="GDC_P"/>
</dbReference>
<keyword evidence="7" id="KW-0809">Transit peptide</keyword>
<evidence type="ECO:0000313" key="11">
    <source>
        <dbReference type="Proteomes" id="UP000054937"/>
    </source>
</evidence>
<reference evidence="10 11" key="1">
    <citation type="journal article" date="2015" name="Sci. Rep.">
        <title>Genome of the facultative scuticociliatosis pathogen Pseudocohnilembus persalinus provides insight into its virulence through horizontal gene transfer.</title>
        <authorList>
            <person name="Xiong J."/>
            <person name="Wang G."/>
            <person name="Cheng J."/>
            <person name="Tian M."/>
            <person name="Pan X."/>
            <person name="Warren A."/>
            <person name="Jiang C."/>
            <person name="Yuan D."/>
            <person name="Miao W."/>
        </authorList>
    </citation>
    <scope>NUCLEOTIDE SEQUENCE [LARGE SCALE GENOMIC DNA]</scope>
    <source>
        <strain evidence="10">36N120E</strain>
    </source>
</reference>
<evidence type="ECO:0000256" key="5">
    <source>
        <dbReference type="ARBA" id="ARBA00049026"/>
    </source>
</evidence>
<dbReference type="Pfam" id="PF21478">
    <property type="entry name" value="GcvP2_C"/>
    <property type="match status" value="1"/>
</dbReference>
<dbReference type="GO" id="GO:0016740">
    <property type="term" value="F:transferase activity"/>
    <property type="evidence" value="ECO:0007669"/>
    <property type="project" value="UniProtKB-KW"/>
</dbReference>
<sequence length="1002" mass="111835">MNKLNILNLVTKKNVNNKKIYLFTSANSINNNRFFQNEQKIDESLKSSDFLVERHIGPNQEQIDLMLKKLNLSSIQQLIENVIPEHVRDPNALQKNKNQQNQDKNQGIPERALTESEILEHMKKIASQNKICKTYIGEGFYDTHTPSVILRNVFENPGWYTAYTPYQAEISQGRLENLLNFQTMIVELTGLDVSNASLLDESSAAAEAAILTNANFNGKRRKFFVSENAFPVTIECIKTRAEQLNFEVIVGNEFEFDFEKEGKDISGVLVQNPNNQGQIQDYTELFGKVKQQKCIPIMACDLLSLTLMKTPKQMGAEIAVGNSQRFGVPMGYGGPHAAWMSSIDKYKRKLPGRIIGKTSDSKGNTVLRMALQTREQHIKREKATSNICTAQALLANMAAFYGIYHGPKGLLQISSRINKLAQLLGKILSGSGFQVLEIQKVFDTVCVQGVEAEKIREFLLQSEINVRKINEESFSISLDETCTLEDVYKLAVLLQKFKGCQEISQEAFADITREIQGVGIQQGLQREGQFMQQYLTYLERKDIALNKSMIPLGSCTMKLNAASQLIPVSWPQFGKLHPYVPQEQAKGYIEMHANMVEYLKQVTKFDAFSLQPNSGATGEYAGLLAIKGYQKSIGQGHRNICLIPTSAHGTNPASAILAGFTIISVNSESQNGYVDLEDLKAKAEKYKDSLACFMITYPSTFGIYEDGIKSAIDIIHENGGQVYMDGANMNAQIGYTSPGYLGADVCHLNLHKTFAIPHGGGGPGLGPIGVKAHLAKFLPGHKYSPSDVLGSRDVTIAQSAFSSASIIPISYSYILQLGLYGLRRSTEMAILNANYLLNILKPHYQIVYNRNGYCAHEFIIDIRPFKKFGIKAGDISKRLQDFSFHSPTVSFPIPETLMIEPTESEDLDELNRLAEALITIRKEIQQIESGEYSQDDNPLINAPHTQADIIATEWNHCYSREVAAFPLPWVMSRGKQWPPIGRADEAMGDRNFVGVQDNKKTF</sequence>
<dbReference type="OMA" id="RNLICTC"/>
<dbReference type="InterPro" id="IPR049316">
    <property type="entry name" value="GDC-P_C"/>
</dbReference>
<comment type="subcellular location">
    <subcellularLocation>
        <location evidence="7">Mitochondrion</location>
    </subcellularLocation>
</comment>
<protein>
    <recommendedName>
        <fullName evidence="7">Glycine cleavage system P protein</fullName>
        <ecNumber evidence="7">1.4.4.2</ecNumber>
    </recommendedName>
</protein>
<dbReference type="InterPro" id="IPR015421">
    <property type="entry name" value="PyrdxlP-dep_Trfase_major"/>
</dbReference>
<dbReference type="GO" id="GO:0030170">
    <property type="term" value="F:pyridoxal phosphate binding"/>
    <property type="evidence" value="ECO:0007669"/>
    <property type="project" value="TreeGrafter"/>
</dbReference>
<dbReference type="AlphaFoldDB" id="A0A0V0QD18"/>
<organism evidence="10 11">
    <name type="scientific">Pseudocohnilembus persalinus</name>
    <name type="common">Ciliate</name>
    <dbReference type="NCBI Taxonomy" id="266149"/>
    <lineage>
        <taxon>Eukaryota</taxon>
        <taxon>Sar</taxon>
        <taxon>Alveolata</taxon>
        <taxon>Ciliophora</taxon>
        <taxon>Intramacronucleata</taxon>
        <taxon>Oligohymenophorea</taxon>
        <taxon>Scuticociliatia</taxon>
        <taxon>Philasterida</taxon>
        <taxon>Pseudocohnilembidae</taxon>
        <taxon>Pseudocohnilembus</taxon>
    </lineage>
</organism>